<evidence type="ECO:0000256" key="4">
    <source>
        <dbReference type="PROSITE-ProRule" id="PRU00285"/>
    </source>
</evidence>
<dbReference type="PROSITE" id="PS01031">
    <property type="entry name" value="SHSP"/>
    <property type="match status" value="1"/>
</dbReference>
<dbReference type="FunCoup" id="A0A7J7DS93">
    <property type="interactions" value="3"/>
</dbReference>
<proteinExistence type="inferred from homology"/>
<keyword evidence="2" id="KW-1003">Cell membrane</keyword>
<evidence type="ECO:0000313" key="9">
    <source>
        <dbReference type="EMBL" id="KAF5749163.1"/>
    </source>
</evidence>
<evidence type="ECO:0000256" key="1">
    <source>
        <dbReference type="ARBA" id="ARBA00004162"/>
    </source>
</evidence>
<sequence>MATKTAGAGATGKRSYEDFEPFCKWQKQEEHDTLEVHLHGLKKDQLRVQLNNLGVLTISGSRPLDETRWSRFHKEIKVSKDCKRNEIHAKFSNGILYVVMPKRSSQSQDQAIPKTNSHNKENPKQAQNATKESMDVTGTSTSISGETDKSFKGRVSRLVRAKPMIVGVAAVAVAVVVVLVGIYVMNKYQAPHHLQN</sequence>
<comment type="subcellular location">
    <subcellularLocation>
        <location evidence="1">Cell membrane</location>
        <topology evidence="1">Single-pass membrane protein</topology>
    </subcellularLocation>
</comment>
<evidence type="ECO:0000259" key="8">
    <source>
        <dbReference type="PROSITE" id="PS01031"/>
    </source>
</evidence>
<name>A0A7J7DS93_TRIWF</name>
<dbReference type="AlphaFoldDB" id="A0A7J7DS93"/>
<feature type="compositionally biased region" description="Polar residues" evidence="6">
    <location>
        <begin position="124"/>
        <end position="145"/>
    </location>
</feature>
<dbReference type="PANTHER" id="PTHR43670">
    <property type="entry name" value="HEAT SHOCK PROTEIN 26"/>
    <property type="match status" value="1"/>
</dbReference>
<evidence type="ECO:0000256" key="2">
    <source>
        <dbReference type="ARBA" id="ARBA00022475"/>
    </source>
</evidence>
<dbReference type="Proteomes" id="UP000593562">
    <property type="component" value="Unassembled WGS sequence"/>
</dbReference>
<comment type="caution">
    <text evidence="9">The sequence shown here is derived from an EMBL/GenBank/DDBJ whole genome shotgun (WGS) entry which is preliminary data.</text>
</comment>
<reference evidence="9 10" key="1">
    <citation type="journal article" date="2020" name="Nat. Commun.">
        <title>Genome of Tripterygium wilfordii and identification of cytochrome P450 involved in triptolide biosynthesis.</title>
        <authorList>
            <person name="Tu L."/>
            <person name="Su P."/>
            <person name="Zhang Z."/>
            <person name="Gao L."/>
            <person name="Wang J."/>
            <person name="Hu T."/>
            <person name="Zhou J."/>
            <person name="Zhang Y."/>
            <person name="Zhao Y."/>
            <person name="Liu Y."/>
            <person name="Song Y."/>
            <person name="Tong Y."/>
            <person name="Lu Y."/>
            <person name="Yang J."/>
            <person name="Xu C."/>
            <person name="Jia M."/>
            <person name="Peters R.J."/>
            <person name="Huang L."/>
            <person name="Gao W."/>
        </authorList>
    </citation>
    <scope>NUCLEOTIDE SEQUENCE [LARGE SCALE GENOMIC DNA]</scope>
    <source>
        <strain evidence="10">cv. XIE 37</strain>
        <tissue evidence="9">Leaf</tissue>
    </source>
</reference>
<dbReference type="InterPro" id="IPR008978">
    <property type="entry name" value="HSP20-like_chaperone"/>
</dbReference>
<evidence type="ECO:0000256" key="7">
    <source>
        <dbReference type="SAM" id="Phobius"/>
    </source>
</evidence>
<dbReference type="SUPFAM" id="SSF49764">
    <property type="entry name" value="HSP20-like chaperones"/>
    <property type="match status" value="1"/>
</dbReference>
<keyword evidence="3" id="KW-0611">Plant defense</keyword>
<evidence type="ECO:0000256" key="6">
    <source>
        <dbReference type="SAM" id="MobiDB-lite"/>
    </source>
</evidence>
<feature type="domain" description="SHSP" evidence="8">
    <location>
        <begin position="13"/>
        <end position="117"/>
    </location>
</feature>
<dbReference type="CDD" id="cd06464">
    <property type="entry name" value="ACD_sHsps-like"/>
    <property type="match status" value="1"/>
</dbReference>
<evidence type="ECO:0000313" key="10">
    <source>
        <dbReference type="Proteomes" id="UP000593562"/>
    </source>
</evidence>
<keyword evidence="10" id="KW-1185">Reference proteome</keyword>
<dbReference type="GO" id="GO:0005886">
    <property type="term" value="C:plasma membrane"/>
    <property type="evidence" value="ECO:0007669"/>
    <property type="project" value="UniProtKB-SubCell"/>
</dbReference>
<evidence type="ECO:0000256" key="3">
    <source>
        <dbReference type="ARBA" id="ARBA00022821"/>
    </source>
</evidence>
<accession>A0A7J7DS93</accession>
<protein>
    <recommendedName>
        <fullName evidence="8">SHSP domain-containing protein</fullName>
    </recommendedName>
</protein>
<evidence type="ECO:0000256" key="5">
    <source>
        <dbReference type="RuleBase" id="RU003616"/>
    </source>
</evidence>
<dbReference type="GO" id="GO:0034605">
    <property type="term" value="P:cellular response to heat"/>
    <property type="evidence" value="ECO:0007669"/>
    <property type="project" value="TreeGrafter"/>
</dbReference>
<keyword evidence="7" id="KW-0812">Transmembrane</keyword>
<keyword evidence="7" id="KW-1133">Transmembrane helix</keyword>
<dbReference type="Gene3D" id="2.60.40.790">
    <property type="match status" value="1"/>
</dbReference>
<dbReference type="GO" id="GO:0006952">
    <property type="term" value="P:defense response"/>
    <property type="evidence" value="ECO:0007669"/>
    <property type="project" value="UniProtKB-KW"/>
</dbReference>
<dbReference type="InterPro" id="IPR002068">
    <property type="entry name" value="A-crystallin/Hsp20_dom"/>
</dbReference>
<organism evidence="9 10">
    <name type="scientific">Tripterygium wilfordii</name>
    <name type="common">Thunder God vine</name>
    <dbReference type="NCBI Taxonomy" id="458696"/>
    <lineage>
        <taxon>Eukaryota</taxon>
        <taxon>Viridiplantae</taxon>
        <taxon>Streptophyta</taxon>
        <taxon>Embryophyta</taxon>
        <taxon>Tracheophyta</taxon>
        <taxon>Spermatophyta</taxon>
        <taxon>Magnoliopsida</taxon>
        <taxon>eudicotyledons</taxon>
        <taxon>Gunneridae</taxon>
        <taxon>Pentapetalae</taxon>
        <taxon>rosids</taxon>
        <taxon>fabids</taxon>
        <taxon>Celastrales</taxon>
        <taxon>Celastraceae</taxon>
        <taxon>Tripterygium</taxon>
    </lineage>
</organism>
<dbReference type="EMBL" id="JAAARO010000004">
    <property type="protein sequence ID" value="KAF5749163.1"/>
    <property type="molecule type" value="Genomic_DNA"/>
</dbReference>
<dbReference type="Pfam" id="PF00011">
    <property type="entry name" value="HSP20"/>
    <property type="match status" value="1"/>
</dbReference>
<comment type="similarity">
    <text evidence="4 5">Belongs to the small heat shock protein (HSP20) family.</text>
</comment>
<dbReference type="PANTHER" id="PTHR43670:SF118">
    <property type="entry name" value="HSP20_ALPHA CRYSTALLIN FAMILY PROTEIN"/>
    <property type="match status" value="1"/>
</dbReference>
<feature type="region of interest" description="Disordered" evidence="6">
    <location>
        <begin position="106"/>
        <end position="148"/>
    </location>
</feature>
<keyword evidence="7" id="KW-0472">Membrane</keyword>
<gene>
    <name evidence="9" type="ORF">HS088_TW04G01126</name>
</gene>
<feature type="transmembrane region" description="Helical" evidence="7">
    <location>
        <begin position="164"/>
        <end position="185"/>
    </location>
</feature>
<feature type="compositionally biased region" description="Polar residues" evidence="6">
    <location>
        <begin position="106"/>
        <end position="116"/>
    </location>
</feature>
<dbReference type="InParanoid" id="A0A7J7DS93"/>